<dbReference type="InterPro" id="IPR045865">
    <property type="entry name" value="ACT-like_dom_sf"/>
</dbReference>
<protein>
    <recommendedName>
        <fullName evidence="11">Tryptophan 5-hydroxylase 2</fullName>
        <ecNumber evidence="4">1.14.16.4</ecNumber>
    </recommendedName>
    <alternativeName>
        <fullName evidence="12">Tryptophan 5-monooxygenase 2</fullName>
    </alternativeName>
</protein>
<dbReference type="SMR" id="K1R072"/>
<dbReference type="Pfam" id="PF00351">
    <property type="entry name" value="Biopterin_H"/>
    <property type="match status" value="1"/>
</dbReference>
<dbReference type="GO" id="GO:0004510">
    <property type="term" value="F:tryptophan 5-monooxygenase activity"/>
    <property type="evidence" value="ECO:0007669"/>
    <property type="project" value="UniProtKB-EC"/>
</dbReference>
<sequence>MRNSAICGPDLDNPEEKRDMGKAEQFRQKRRCKSIRAPTEAEIASLEENLKQLDGIFSPSGIGKTTSVVFTLQNRVGNLANALKIFQDNHINVVHIESRKSRSSDTEAEIYVELETDNIRLQELIKRLKKQVAGISYNDIPVPPSPATAARVPATAEALANAPWFPQKMADLDKAANRVLMYGSELDADHPGFKDKVYRQRRTIFADIAMAYKNGQPIPRVDYTREEINTWGVVFRELNKLYPSHACREYLRNLPLLIDHCGYRDDNIPQLQDVSDFLKERTGFQLRPVAGYLSSRDFLAGLAFRVFHCTQYIRHSSDPFYTPEPDCCHELLGHMPLLADPSFAQFSQELGLASLGASDEEVQKLATCYFFTVEFGLCKQDGHLRAYGAGLLSSIGELSHALTDKARKIPFEPTRTCKQECLITTFQDVYFFTESFEEAKERMRQFACTIKRPFAVRYNPYTQTVDVLNNTRCIAYAVSDLRGDLCIVSDALRRLQQLEFQKEDEEREMDPSTPR</sequence>
<dbReference type="InterPro" id="IPR018301">
    <property type="entry name" value="ArAA_hydroxylase_Fe/CU_BS"/>
</dbReference>
<feature type="binding site" evidence="16">
    <location>
        <position position="423"/>
    </location>
    <ligand>
        <name>L-tryptophan</name>
        <dbReference type="ChEBI" id="CHEBI:57912"/>
    </ligand>
</feature>
<dbReference type="GO" id="GO:0042427">
    <property type="term" value="P:serotonin biosynthetic process"/>
    <property type="evidence" value="ECO:0007669"/>
    <property type="project" value="UniProtKB-UniPathway"/>
</dbReference>
<comment type="pathway">
    <text evidence="2">Aromatic compound metabolism; serotonin biosynthesis; serotonin from L-tryptophan: step 1/2.</text>
</comment>
<evidence type="ECO:0000313" key="21">
    <source>
        <dbReference type="EMBL" id="EKC34490.1"/>
    </source>
</evidence>
<dbReference type="PANTHER" id="PTHR11473:SF16">
    <property type="entry name" value="TRYPTOPHAN 5-HYDROXYLASE 2"/>
    <property type="match status" value="1"/>
</dbReference>
<reference evidence="21" key="1">
    <citation type="journal article" date="2012" name="Nature">
        <title>The oyster genome reveals stress adaptation and complexity of shell formation.</title>
        <authorList>
            <person name="Zhang G."/>
            <person name="Fang X."/>
            <person name="Guo X."/>
            <person name="Li L."/>
            <person name="Luo R."/>
            <person name="Xu F."/>
            <person name="Yang P."/>
            <person name="Zhang L."/>
            <person name="Wang X."/>
            <person name="Qi H."/>
            <person name="Xiong Z."/>
            <person name="Que H."/>
            <person name="Xie Y."/>
            <person name="Holland P.W."/>
            <person name="Paps J."/>
            <person name="Zhu Y."/>
            <person name="Wu F."/>
            <person name="Chen Y."/>
            <person name="Wang J."/>
            <person name="Peng C."/>
            <person name="Meng J."/>
            <person name="Yang L."/>
            <person name="Liu J."/>
            <person name="Wen B."/>
            <person name="Zhang N."/>
            <person name="Huang Z."/>
            <person name="Zhu Q."/>
            <person name="Feng Y."/>
            <person name="Mount A."/>
            <person name="Hedgecock D."/>
            <person name="Xu Z."/>
            <person name="Liu Y."/>
            <person name="Domazet-Loso T."/>
            <person name="Du Y."/>
            <person name="Sun X."/>
            <person name="Zhang S."/>
            <person name="Liu B."/>
            <person name="Cheng P."/>
            <person name="Jiang X."/>
            <person name="Li J."/>
            <person name="Fan D."/>
            <person name="Wang W."/>
            <person name="Fu W."/>
            <person name="Wang T."/>
            <person name="Wang B."/>
            <person name="Zhang J."/>
            <person name="Peng Z."/>
            <person name="Li Y."/>
            <person name="Li N."/>
            <person name="Wang J."/>
            <person name="Chen M."/>
            <person name="He Y."/>
            <person name="Tan F."/>
            <person name="Song X."/>
            <person name="Zheng Q."/>
            <person name="Huang R."/>
            <person name="Yang H."/>
            <person name="Du X."/>
            <person name="Chen L."/>
            <person name="Yang M."/>
            <person name="Gaffney P.M."/>
            <person name="Wang S."/>
            <person name="Luo L."/>
            <person name="She Z."/>
            <person name="Ming Y."/>
            <person name="Huang W."/>
            <person name="Zhang S."/>
            <person name="Huang B."/>
            <person name="Zhang Y."/>
            <person name="Qu T."/>
            <person name="Ni P."/>
            <person name="Miao G."/>
            <person name="Wang J."/>
            <person name="Wang Q."/>
            <person name="Steinberg C.E."/>
            <person name="Wang H."/>
            <person name="Li N."/>
            <person name="Qian L."/>
            <person name="Zhang G."/>
            <person name="Li Y."/>
            <person name="Yang H."/>
            <person name="Liu X."/>
            <person name="Wang J."/>
            <person name="Yin Y."/>
            <person name="Wang J."/>
        </authorList>
    </citation>
    <scope>NUCLEOTIDE SEQUENCE [LARGE SCALE GENOMIC DNA]</scope>
    <source>
        <strain evidence="21">05x7-T-G4-1.051#20</strain>
    </source>
</reference>
<evidence type="ECO:0000256" key="8">
    <source>
        <dbReference type="ARBA" id="ARBA00023004"/>
    </source>
</evidence>
<dbReference type="InterPro" id="IPR002912">
    <property type="entry name" value="ACT_dom"/>
</dbReference>
<evidence type="ECO:0000256" key="9">
    <source>
        <dbReference type="ARBA" id="ARBA00023033"/>
    </source>
</evidence>
<keyword evidence="10" id="KW-0724">Serotonin biosynthesis</keyword>
<feature type="compositionally biased region" description="Basic and acidic residues" evidence="18">
    <location>
        <begin position="14"/>
        <end position="27"/>
    </location>
</feature>
<dbReference type="InterPro" id="IPR036951">
    <property type="entry name" value="ArAA_hydroxylase_sf"/>
</dbReference>
<comment type="subunit">
    <text evidence="14">Interacts with DNAJC12.</text>
</comment>
<organism evidence="21">
    <name type="scientific">Magallana gigas</name>
    <name type="common">Pacific oyster</name>
    <name type="synonym">Crassostrea gigas</name>
    <dbReference type="NCBI Taxonomy" id="29159"/>
    <lineage>
        <taxon>Eukaryota</taxon>
        <taxon>Metazoa</taxon>
        <taxon>Spiralia</taxon>
        <taxon>Lophotrochozoa</taxon>
        <taxon>Mollusca</taxon>
        <taxon>Bivalvia</taxon>
        <taxon>Autobranchia</taxon>
        <taxon>Pteriomorphia</taxon>
        <taxon>Ostreida</taxon>
        <taxon>Ostreoidea</taxon>
        <taxon>Ostreidae</taxon>
        <taxon>Magallana</taxon>
    </lineage>
</organism>
<evidence type="ECO:0000256" key="10">
    <source>
        <dbReference type="ARBA" id="ARBA00023094"/>
    </source>
</evidence>
<dbReference type="SUPFAM" id="SSF55021">
    <property type="entry name" value="ACT-like"/>
    <property type="match status" value="1"/>
</dbReference>
<dbReference type="InterPro" id="IPR041904">
    <property type="entry name" value="TrpOH_cat"/>
</dbReference>
<dbReference type="InterPro" id="IPR019773">
    <property type="entry name" value="Tyrosine_3-monooxygenase-like"/>
</dbReference>
<dbReference type="InParanoid" id="K1R072"/>
<evidence type="ECO:0000256" key="4">
    <source>
        <dbReference type="ARBA" id="ARBA00012002"/>
    </source>
</evidence>
<feature type="region of interest" description="Disordered" evidence="18">
    <location>
        <begin position="1"/>
        <end position="27"/>
    </location>
</feature>
<dbReference type="FunCoup" id="K1R072">
    <property type="interactions" value="58"/>
</dbReference>
<evidence type="ECO:0000259" key="19">
    <source>
        <dbReference type="PROSITE" id="PS51410"/>
    </source>
</evidence>
<dbReference type="PRINTS" id="PR00372">
    <property type="entry name" value="FYWHYDRXLASE"/>
</dbReference>
<comment type="cofactor">
    <cofactor evidence="1 17">
        <name>Fe(2+)</name>
        <dbReference type="ChEBI" id="CHEBI:29033"/>
    </cofactor>
</comment>
<evidence type="ECO:0000256" key="15">
    <source>
        <dbReference type="PIRSR" id="PIRSR000336-1"/>
    </source>
</evidence>
<feature type="binding site" evidence="16">
    <location>
        <position position="314"/>
    </location>
    <ligand>
        <name>L-tryptophan</name>
        <dbReference type="ChEBI" id="CHEBI:57912"/>
    </ligand>
</feature>
<keyword evidence="5" id="KW-0597">Phosphoprotein</keyword>
<dbReference type="Gene3D" id="1.10.800.10">
    <property type="entry name" value="Aromatic amino acid hydroxylase"/>
    <property type="match status" value="1"/>
</dbReference>
<dbReference type="PROSITE" id="PS00367">
    <property type="entry name" value="BH4_AAA_HYDROXYL_1"/>
    <property type="match status" value="1"/>
</dbReference>
<keyword evidence="8 15" id="KW-0408">Iron</keyword>
<evidence type="ECO:0000256" key="16">
    <source>
        <dbReference type="PIRSR" id="PIRSR601273-1"/>
    </source>
</evidence>
<dbReference type="CDD" id="cd03346">
    <property type="entry name" value="eu_TrpOH"/>
    <property type="match status" value="1"/>
</dbReference>
<dbReference type="AlphaFoldDB" id="K1R072"/>
<dbReference type="InterPro" id="IPR005963">
    <property type="entry name" value="Trp_5_mOase"/>
</dbReference>
<dbReference type="GO" id="GO:0043005">
    <property type="term" value="C:neuron projection"/>
    <property type="evidence" value="ECO:0007669"/>
    <property type="project" value="TreeGrafter"/>
</dbReference>
<dbReference type="InterPro" id="IPR001273">
    <property type="entry name" value="ArAA_hydroxylase"/>
</dbReference>
<evidence type="ECO:0000256" key="11">
    <source>
        <dbReference type="ARBA" id="ARBA00040889"/>
    </source>
</evidence>
<dbReference type="EC" id="1.14.16.4" evidence="4"/>
<dbReference type="EMBL" id="JH817125">
    <property type="protein sequence ID" value="EKC34490.1"/>
    <property type="molecule type" value="Genomic_DNA"/>
</dbReference>
<dbReference type="InterPro" id="IPR019774">
    <property type="entry name" value="Aromatic-AA_hydroxylase_C"/>
</dbReference>
<feature type="domain" description="Biopterin-dependent aromatic amino acid hydroxylase family profile" evidence="19">
    <location>
        <begin position="150"/>
        <end position="496"/>
    </location>
</feature>
<dbReference type="PANTHER" id="PTHR11473">
    <property type="entry name" value="AROMATIC AMINO ACID HYDROXYLASE"/>
    <property type="match status" value="1"/>
</dbReference>
<feature type="binding site" evidence="15">
    <location>
        <position position="334"/>
    </location>
    <ligand>
        <name>Fe cation</name>
        <dbReference type="ChEBI" id="CHEBI:24875"/>
    </ligand>
</feature>
<dbReference type="InterPro" id="IPR036329">
    <property type="entry name" value="Aro-AA_hydroxylase_C_sf"/>
</dbReference>
<feature type="binding site" evidence="15">
    <location>
        <position position="374"/>
    </location>
    <ligand>
        <name>Fe cation</name>
        <dbReference type="ChEBI" id="CHEBI:24875"/>
    </ligand>
</feature>
<dbReference type="PIRSF" id="PIRSF000336">
    <property type="entry name" value="TH"/>
    <property type="match status" value="1"/>
</dbReference>
<evidence type="ECO:0000256" key="12">
    <source>
        <dbReference type="ARBA" id="ARBA00042662"/>
    </source>
</evidence>
<dbReference type="PROSITE" id="PS51410">
    <property type="entry name" value="BH4_AAA_HYDROXYL_2"/>
    <property type="match status" value="1"/>
</dbReference>
<dbReference type="GO" id="GO:0009072">
    <property type="term" value="P:aromatic amino acid metabolic process"/>
    <property type="evidence" value="ECO:0007669"/>
    <property type="project" value="InterPro"/>
</dbReference>
<dbReference type="Pfam" id="PF01842">
    <property type="entry name" value="ACT"/>
    <property type="match status" value="1"/>
</dbReference>
<feature type="domain" description="ACT" evidence="20">
    <location>
        <begin position="67"/>
        <end position="142"/>
    </location>
</feature>
<keyword evidence="6 15" id="KW-0479">Metal-binding</keyword>
<dbReference type="HOGENOM" id="CLU_023198_0_1_1"/>
<dbReference type="FunFam" id="1.10.800.10:FF:000004">
    <property type="entry name" value="Tyrosine 3-monooxygenase"/>
    <property type="match status" value="1"/>
</dbReference>
<feature type="binding site" evidence="15">
    <location>
        <position position="329"/>
    </location>
    <ligand>
        <name>Fe cation</name>
        <dbReference type="ChEBI" id="CHEBI:24875"/>
    </ligand>
</feature>
<feature type="binding site" evidence="16">
    <location>
        <position position="322"/>
    </location>
    <ligand>
        <name>L-tryptophan</name>
        <dbReference type="ChEBI" id="CHEBI:57912"/>
    </ligand>
</feature>
<evidence type="ECO:0000256" key="13">
    <source>
        <dbReference type="ARBA" id="ARBA00048860"/>
    </source>
</evidence>
<dbReference type="SUPFAM" id="SSF56534">
    <property type="entry name" value="Aromatic aminoacid monoxygenases, catalytic and oligomerization domains"/>
    <property type="match status" value="1"/>
</dbReference>
<dbReference type="PROSITE" id="PS51671">
    <property type="entry name" value="ACT"/>
    <property type="match status" value="1"/>
</dbReference>
<evidence type="ECO:0000259" key="20">
    <source>
        <dbReference type="PROSITE" id="PS51671"/>
    </source>
</evidence>
<feature type="binding site" evidence="16">
    <location>
        <position position="393"/>
    </location>
    <ligand>
        <name>L-tryptophan</name>
        <dbReference type="ChEBI" id="CHEBI:57912"/>
    </ligand>
</feature>
<comment type="catalytic activity">
    <reaction evidence="13">
        <text>(6R)-L-erythro-5,6,7,8-tetrahydrobiopterin + L-tryptophan + O2 = 5-hydroxy-L-tryptophan + (4aS,6R)-4a-hydroxy-L-erythro-5,6,7,8-tetrahydrobiopterin</text>
        <dbReference type="Rhea" id="RHEA:16709"/>
        <dbReference type="ChEBI" id="CHEBI:15379"/>
        <dbReference type="ChEBI" id="CHEBI:15642"/>
        <dbReference type="ChEBI" id="CHEBI:57912"/>
        <dbReference type="ChEBI" id="CHEBI:58266"/>
        <dbReference type="ChEBI" id="CHEBI:59560"/>
        <dbReference type="EC" id="1.14.16.4"/>
    </reaction>
</comment>
<dbReference type="UniPathway" id="UPA00846">
    <property type="reaction ID" value="UER00799"/>
</dbReference>
<proteinExistence type="inferred from homology"/>
<evidence type="ECO:0000256" key="18">
    <source>
        <dbReference type="SAM" id="MobiDB-lite"/>
    </source>
</evidence>
<gene>
    <name evidence="21" type="ORF">CGI_10016258</name>
</gene>
<evidence type="ECO:0000256" key="7">
    <source>
        <dbReference type="ARBA" id="ARBA00023002"/>
    </source>
</evidence>
<dbReference type="OMA" id="KHACKQF"/>
<evidence type="ECO:0000256" key="17">
    <source>
        <dbReference type="PIRSR" id="PIRSR601273-2"/>
    </source>
</evidence>
<evidence type="ECO:0000256" key="3">
    <source>
        <dbReference type="ARBA" id="ARBA00009712"/>
    </source>
</evidence>
<evidence type="ECO:0000256" key="5">
    <source>
        <dbReference type="ARBA" id="ARBA00022553"/>
    </source>
</evidence>
<dbReference type="OrthoDB" id="983542at2759"/>
<name>K1R072_MAGGI</name>
<comment type="similarity">
    <text evidence="3">Belongs to the biopterin-dependent aromatic amino acid hydroxylase family.</text>
</comment>
<evidence type="ECO:0000256" key="1">
    <source>
        <dbReference type="ARBA" id="ARBA00001954"/>
    </source>
</evidence>
<dbReference type="GO" id="GO:0005506">
    <property type="term" value="F:iron ion binding"/>
    <property type="evidence" value="ECO:0007669"/>
    <property type="project" value="InterPro"/>
</dbReference>
<evidence type="ECO:0000256" key="6">
    <source>
        <dbReference type="ARBA" id="ARBA00022723"/>
    </source>
</evidence>
<accession>K1R072</accession>
<feature type="binding site" evidence="16">
    <location>
        <position position="292"/>
    </location>
    <ligand>
        <name>L-tryptophan</name>
        <dbReference type="ChEBI" id="CHEBI:57912"/>
    </ligand>
</feature>
<evidence type="ECO:0000256" key="2">
    <source>
        <dbReference type="ARBA" id="ARBA00004783"/>
    </source>
</evidence>
<keyword evidence="7" id="KW-0560">Oxidoreductase</keyword>
<dbReference type="NCBIfam" id="TIGR01270">
    <property type="entry name" value="Trp_5_monoox"/>
    <property type="match status" value="1"/>
</dbReference>
<keyword evidence="9" id="KW-0503">Monooxygenase</keyword>
<evidence type="ECO:0000256" key="14">
    <source>
        <dbReference type="ARBA" id="ARBA00062416"/>
    </source>
</evidence>